<sequence>MRIQTHIDIAASAATCFDLSQDYALRPLWDSLTPHARPATAADGTRVAHCPAPLGMAFDVAYVSFQRPRVAAFRLLRGPWLFAALAGSWRFVPDGPERCRVHFTYHLRLHRAVAWLLTPLMGRYVQRQSRQRLRALKRLAESLGPRNGCEHSESCASLESHKNRNAPFFAP</sequence>
<organism evidence="1 2">
    <name type="scientific">Vandammella animalimorsus</name>
    <dbReference type="NCBI Taxonomy" id="2029117"/>
    <lineage>
        <taxon>Bacteria</taxon>
        <taxon>Pseudomonadati</taxon>
        <taxon>Pseudomonadota</taxon>
        <taxon>Betaproteobacteria</taxon>
        <taxon>Burkholderiales</taxon>
        <taxon>Comamonadaceae</taxon>
        <taxon>Vandammella</taxon>
    </lineage>
</organism>
<dbReference type="CDD" id="cd07812">
    <property type="entry name" value="SRPBCC"/>
    <property type="match status" value="1"/>
</dbReference>
<name>A0A2A2T941_9BURK</name>
<protein>
    <recommendedName>
        <fullName evidence="3">SRPBCC family protein</fullName>
    </recommendedName>
</protein>
<dbReference type="InterPro" id="IPR023393">
    <property type="entry name" value="START-like_dom_sf"/>
</dbReference>
<dbReference type="EMBL" id="NTBI01000001">
    <property type="protein sequence ID" value="PAX18560.1"/>
    <property type="molecule type" value="Genomic_DNA"/>
</dbReference>
<dbReference type="RefSeq" id="WP_095543620.1">
    <property type="nucleotide sequence ID" value="NZ_NSJC01000038.1"/>
</dbReference>
<dbReference type="Proteomes" id="UP000217780">
    <property type="component" value="Unassembled WGS sequence"/>
</dbReference>
<gene>
    <name evidence="1" type="ORF">CLI92_01760</name>
</gene>
<evidence type="ECO:0000313" key="1">
    <source>
        <dbReference type="EMBL" id="PAX18560.1"/>
    </source>
</evidence>
<dbReference type="Gene3D" id="3.30.530.20">
    <property type="match status" value="1"/>
</dbReference>
<accession>A0A2A2T941</accession>
<proteinExistence type="predicted"/>
<dbReference type="Pfam" id="PF10604">
    <property type="entry name" value="Polyketide_cyc2"/>
    <property type="match status" value="1"/>
</dbReference>
<dbReference type="AlphaFoldDB" id="A0A2A2T941"/>
<dbReference type="SUPFAM" id="SSF55961">
    <property type="entry name" value="Bet v1-like"/>
    <property type="match status" value="1"/>
</dbReference>
<comment type="caution">
    <text evidence="1">The sequence shown here is derived from an EMBL/GenBank/DDBJ whole genome shotgun (WGS) entry which is preliminary data.</text>
</comment>
<reference evidence="1 2" key="1">
    <citation type="submission" date="2017-08" db="EMBL/GenBank/DDBJ databases">
        <title>WGS of Clinical strains of the CDC Group NO-1 linked to zoonotic infections in humans.</title>
        <authorList>
            <person name="Bernier A.-M."/>
            <person name="Bernard K."/>
        </authorList>
    </citation>
    <scope>NUCLEOTIDE SEQUENCE [LARGE SCALE GENOMIC DNA]</scope>
    <source>
        <strain evidence="1 2">NML91-0035</strain>
    </source>
</reference>
<dbReference type="InterPro" id="IPR019587">
    <property type="entry name" value="Polyketide_cyclase/dehydratase"/>
</dbReference>
<evidence type="ECO:0008006" key="3">
    <source>
        <dbReference type="Google" id="ProtNLM"/>
    </source>
</evidence>
<evidence type="ECO:0000313" key="2">
    <source>
        <dbReference type="Proteomes" id="UP000217780"/>
    </source>
</evidence>
<dbReference type="GeneID" id="93873251"/>